<gene>
    <name evidence="2" type="ORF">RINTU1_23040</name>
</gene>
<evidence type="ECO:0000313" key="3">
    <source>
        <dbReference type="Proteomes" id="UP000504714"/>
    </source>
</evidence>
<organism evidence="2 3">
    <name type="scientific">Candidatus Regiella insecticola</name>
    <dbReference type="NCBI Taxonomy" id="138073"/>
    <lineage>
        <taxon>Bacteria</taxon>
        <taxon>Pseudomonadati</taxon>
        <taxon>Pseudomonadota</taxon>
        <taxon>Gammaproteobacteria</taxon>
        <taxon>Enterobacterales</taxon>
        <taxon>Enterobacteriaceae</taxon>
        <taxon>aphid secondary symbionts</taxon>
        <taxon>Candidatus Regiella</taxon>
    </lineage>
</organism>
<evidence type="ECO:0000256" key="1">
    <source>
        <dbReference type="SAM" id="Phobius"/>
    </source>
</evidence>
<keyword evidence="1" id="KW-0812">Transmembrane</keyword>
<reference evidence="2 3" key="1">
    <citation type="submission" date="2020-06" db="EMBL/GenBank/DDBJ databases">
        <title>The genome sequence of Candidatus Regiella insecticola strain Tut.</title>
        <authorList>
            <person name="Nikoh N."/>
            <person name="Tsuchida T."/>
            <person name="Koga R."/>
            <person name="Oshima K."/>
            <person name="Hattori M."/>
            <person name="Fukatsu T."/>
        </authorList>
    </citation>
    <scope>NUCLEOTIDE SEQUENCE [LARGE SCALE GENOMIC DNA]</scope>
    <source>
        <strain evidence="2 3">Tut</strain>
    </source>
</reference>
<keyword evidence="1" id="KW-0472">Membrane</keyword>
<proteinExistence type="predicted"/>
<name>A0A6L2ZQB8_9ENTR</name>
<dbReference type="Proteomes" id="UP000504714">
    <property type="component" value="Unassembled WGS sequence"/>
</dbReference>
<sequence>MKNAHLPYVNCAFFPIFFHLCIFEHKKIRAGSQKFYSAWPL</sequence>
<feature type="transmembrane region" description="Helical" evidence="1">
    <location>
        <begin position="6"/>
        <end position="23"/>
    </location>
</feature>
<dbReference type="AlphaFoldDB" id="A0A6L2ZQB8"/>
<keyword evidence="1" id="KW-1133">Transmembrane helix</keyword>
<evidence type="ECO:0000313" key="2">
    <source>
        <dbReference type="EMBL" id="GFN46610.1"/>
    </source>
</evidence>
<accession>A0A6L2ZQB8</accession>
<protein>
    <submittedName>
        <fullName evidence="2">Uncharacterized protein</fullName>
    </submittedName>
</protein>
<comment type="caution">
    <text evidence="2">The sequence shown here is derived from an EMBL/GenBank/DDBJ whole genome shotgun (WGS) entry which is preliminary data.</text>
</comment>
<dbReference type="EMBL" id="BLXO01000004">
    <property type="protein sequence ID" value="GFN46610.1"/>
    <property type="molecule type" value="Genomic_DNA"/>
</dbReference>